<evidence type="ECO:0000256" key="8">
    <source>
        <dbReference type="SAM" id="Phobius"/>
    </source>
</evidence>
<dbReference type="PROSITE" id="PS50928">
    <property type="entry name" value="ABC_TM1"/>
    <property type="match status" value="1"/>
</dbReference>
<organism evidence="10">
    <name type="scientific">freshwater metagenome</name>
    <dbReference type="NCBI Taxonomy" id="449393"/>
    <lineage>
        <taxon>unclassified sequences</taxon>
        <taxon>metagenomes</taxon>
        <taxon>ecological metagenomes</taxon>
    </lineage>
</organism>
<keyword evidence="5 8" id="KW-0812">Transmembrane</keyword>
<name>A0A6J6TCS7_9ZZZZ</name>
<dbReference type="GO" id="GO:0042956">
    <property type="term" value="P:maltodextrin transmembrane transport"/>
    <property type="evidence" value="ECO:0007669"/>
    <property type="project" value="TreeGrafter"/>
</dbReference>
<protein>
    <submittedName>
        <fullName evidence="10">Unannotated protein</fullName>
    </submittedName>
</protein>
<evidence type="ECO:0000256" key="5">
    <source>
        <dbReference type="ARBA" id="ARBA00022692"/>
    </source>
</evidence>
<reference evidence="10" key="1">
    <citation type="submission" date="2020-05" db="EMBL/GenBank/DDBJ databases">
        <authorList>
            <person name="Chiriac C."/>
            <person name="Salcher M."/>
            <person name="Ghai R."/>
            <person name="Kavagutti S V."/>
        </authorList>
    </citation>
    <scope>NUCLEOTIDE SEQUENCE</scope>
</reference>
<dbReference type="GO" id="GO:0015423">
    <property type="term" value="F:ABC-type maltose transporter activity"/>
    <property type="evidence" value="ECO:0007669"/>
    <property type="project" value="TreeGrafter"/>
</dbReference>
<evidence type="ECO:0000256" key="6">
    <source>
        <dbReference type="ARBA" id="ARBA00022989"/>
    </source>
</evidence>
<dbReference type="PANTHER" id="PTHR47314">
    <property type="entry name" value="MALTOSE/MALTODEXTRIN TRANSPORT SYSTEM PERMEASE PROTEIN MALF"/>
    <property type="match status" value="1"/>
</dbReference>
<keyword evidence="2" id="KW-0813">Transport</keyword>
<feature type="transmembrane region" description="Helical" evidence="8">
    <location>
        <begin position="358"/>
        <end position="380"/>
    </location>
</feature>
<dbReference type="SUPFAM" id="SSF161098">
    <property type="entry name" value="MetI-like"/>
    <property type="match status" value="1"/>
</dbReference>
<dbReference type="InterPro" id="IPR035906">
    <property type="entry name" value="MetI-like_sf"/>
</dbReference>
<evidence type="ECO:0000256" key="2">
    <source>
        <dbReference type="ARBA" id="ARBA00022448"/>
    </source>
</evidence>
<evidence type="ECO:0000256" key="3">
    <source>
        <dbReference type="ARBA" id="ARBA00022475"/>
    </source>
</evidence>
<evidence type="ECO:0000256" key="7">
    <source>
        <dbReference type="ARBA" id="ARBA00023136"/>
    </source>
</evidence>
<feature type="transmembrane region" description="Helical" evidence="8">
    <location>
        <begin position="157"/>
        <end position="184"/>
    </location>
</feature>
<evidence type="ECO:0000313" key="10">
    <source>
        <dbReference type="EMBL" id="CAB4744623.1"/>
    </source>
</evidence>
<dbReference type="PANTHER" id="PTHR47314:SF1">
    <property type="entry name" value="MALTOSE_MALTODEXTRIN TRANSPORT SYSTEM PERMEASE PROTEIN MALF"/>
    <property type="match status" value="1"/>
</dbReference>
<evidence type="ECO:0000259" key="9">
    <source>
        <dbReference type="PROSITE" id="PS50928"/>
    </source>
</evidence>
<dbReference type="AlphaFoldDB" id="A0A6J6TCS7"/>
<proteinExistence type="predicted"/>
<feature type="transmembrane region" description="Helical" evidence="8">
    <location>
        <begin position="196"/>
        <end position="216"/>
    </location>
</feature>
<keyword evidence="4" id="KW-0762">Sugar transport</keyword>
<dbReference type="EMBL" id="CAEZYW010000141">
    <property type="protein sequence ID" value="CAB4744623.1"/>
    <property type="molecule type" value="Genomic_DNA"/>
</dbReference>
<dbReference type="CDD" id="cd06261">
    <property type="entry name" value="TM_PBP2"/>
    <property type="match status" value="1"/>
</dbReference>
<evidence type="ECO:0000256" key="4">
    <source>
        <dbReference type="ARBA" id="ARBA00022597"/>
    </source>
</evidence>
<evidence type="ECO:0000256" key="1">
    <source>
        <dbReference type="ARBA" id="ARBA00004651"/>
    </source>
</evidence>
<accession>A0A6J6TCS7</accession>
<dbReference type="SUPFAM" id="SSF160964">
    <property type="entry name" value="MalF N-terminal region-like"/>
    <property type="match status" value="1"/>
</dbReference>
<feature type="transmembrane region" description="Helical" evidence="8">
    <location>
        <begin position="245"/>
        <end position="270"/>
    </location>
</feature>
<dbReference type="InterPro" id="IPR000515">
    <property type="entry name" value="MetI-like"/>
</dbReference>
<dbReference type="Gene3D" id="1.10.3720.10">
    <property type="entry name" value="MetI-like"/>
    <property type="match status" value="1"/>
</dbReference>
<feature type="domain" description="ABC transmembrane type-1" evidence="9">
    <location>
        <begin position="158"/>
        <end position="379"/>
    </location>
</feature>
<feature type="transmembrane region" description="Helical" evidence="8">
    <location>
        <begin position="294"/>
        <end position="313"/>
    </location>
</feature>
<keyword evidence="3" id="KW-1003">Cell membrane</keyword>
<dbReference type="Pfam" id="PF00528">
    <property type="entry name" value="BPD_transp_1"/>
    <property type="match status" value="1"/>
</dbReference>
<dbReference type="GO" id="GO:1990060">
    <property type="term" value="C:maltose transport complex"/>
    <property type="evidence" value="ECO:0007669"/>
    <property type="project" value="TreeGrafter"/>
</dbReference>
<keyword evidence="7 8" id="KW-0472">Membrane</keyword>
<sequence length="390" mass="41504">MAVLTAGGELFLLATAPDGTAQLGSAASSLAPAPDAICVDGKAESVPGYTTLTLAGLLQQQEAVTSLAVPLGDSVSDGFLKTADARNAYIYKSTFVYSVPDDTMTDTVTGTIYRDDGAGNFASDEGATLQPGWKALVGLDNYSTAMSSTGQSEIIGVFAWTFVFAFMSVLLSFIAGTFLALVFNDPRLRWRRGYRVAMILPYAFPVFLSGLVWSGLLNQQYGFINQVILGGADVPWLQDAMLARVTVILVSVWFGGPYFFLVCTGALQAIPEDIQQAARLDGASPWQLFRHIKLPLLLVSVSPLLIAAFAFSFNDFGTIFMLSGGGPANPTSPIGAGATDILITVVYKLAFLPGQKDYGLASAFAVVIFIVVSAISLALFRRTKSLEEVY</sequence>
<keyword evidence="6 8" id="KW-1133">Transmembrane helix</keyword>
<comment type="subcellular location">
    <subcellularLocation>
        <location evidence="1">Cell membrane</location>
        <topology evidence="1">Multi-pass membrane protein</topology>
    </subcellularLocation>
</comment>
<gene>
    <name evidence="10" type="ORF">UFOPK2786_00972</name>
</gene>